<dbReference type="EMBL" id="CP017637">
    <property type="protein sequence ID" value="APG06699.1"/>
    <property type="molecule type" value="Genomic_DNA"/>
</dbReference>
<keyword evidence="5" id="KW-1185">Reference proteome</keyword>
<evidence type="ECO:0000313" key="4">
    <source>
        <dbReference type="Proteomes" id="UP000181962"/>
    </source>
</evidence>
<dbReference type="EMBL" id="JBEPTQ010000002">
    <property type="protein sequence ID" value="MET4725879.1"/>
    <property type="molecule type" value="Genomic_DNA"/>
</dbReference>
<gene>
    <name evidence="3" type="ORF">ABIF63_009985</name>
    <name evidence="2" type="ORF">BKD09_00010</name>
</gene>
<reference evidence="3 5" key="2">
    <citation type="submission" date="2024-06" db="EMBL/GenBank/DDBJ databases">
        <title>Genomic Encyclopedia of Type Strains, Phase V (KMG-V): Genome sequencing to study the core and pangenomes of soil and plant-associated prokaryotes.</title>
        <authorList>
            <person name="Whitman W."/>
        </authorList>
    </citation>
    <scope>NUCLEOTIDE SEQUENCE [LARGE SCALE GENOMIC DNA]</scope>
    <source>
        <strain evidence="3 5">USDA 160</strain>
    </source>
</reference>
<evidence type="ECO:0000259" key="1">
    <source>
        <dbReference type="Pfam" id="PF24698"/>
    </source>
</evidence>
<feature type="domain" description="DUF7662" evidence="1">
    <location>
        <begin position="4"/>
        <end position="83"/>
    </location>
</feature>
<evidence type="ECO:0000313" key="3">
    <source>
        <dbReference type="EMBL" id="MET4725879.1"/>
    </source>
</evidence>
<reference evidence="2 4" key="1">
    <citation type="submission" date="2016-11" db="EMBL/GenBank/DDBJ databases">
        <title>Complete Genome Sequence of Bradyrhizobium sp. strain J5, an isolated from soybean nodule in Hokkaido.</title>
        <authorList>
            <person name="Kanehara K."/>
        </authorList>
    </citation>
    <scope>NUCLEOTIDE SEQUENCE [LARGE SCALE GENOMIC DNA]</scope>
    <source>
        <strain evidence="2 4">J5</strain>
    </source>
</reference>
<sequence length="83" mass="9557">MSIYNPLRDKLVANSSASLKMTFADIEMLIGRSLPKSAYEYDAWWANEDPVKTNHSHSLAWTVPGYQAEPNRLQRTVTFRRRG</sequence>
<accession>A0A1L3F066</accession>
<dbReference type="RefSeq" id="WP_014490241.1">
    <property type="nucleotide sequence ID" value="NZ_BJNK01000075.1"/>
</dbReference>
<dbReference type="InterPro" id="IPR056079">
    <property type="entry name" value="DUF7662"/>
</dbReference>
<dbReference type="Proteomes" id="UP001549291">
    <property type="component" value="Unassembled WGS sequence"/>
</dbReference>
<proteinExistence type="predicted"/>
<dbReference type="Pfam" id="PF24698">
    <property type="entry name" value="DUF7662"/>
    <property type="match status" value="1"/>
</dbReference>
<dbReference type="GeneID" id="92963899"/>
<evidence type="ECO:0000313" key="5">
    <source>
        <dbReference type="Proteomes" id="UP001549291"/>
    </source>
</evidence>
<dbReference type="AlphaFoldDB" id="A0A1L3F066"/>
<protein>
    <recommendedName>
        <fullName evidence="1">DUF7662 domain-containing protein</fullName>
    </recommendedName>
</protein>
<dbReference type="OrthoDB" id="3480230at2"/>
<organism evidence="2 4">
    <name type="scientific">Bradyrhizobium japonicum</name>
    <dbReference type="NCBI Taxonomy" id="375"/>
    <lineage>
        <taxon>Bacteria</taxon>
        <taxon>Pseudomonadati</taxon>
        <taxon>Pseudomonadota</taxon>
        <taxon>Alphaproteobacteria</taxon>
        <taxon>Hyphomicrobiales</taxon>
        <taxon>Nitrobacteraceae</taxon>
        <taxon>Bradyrhizobium</taxon>
    </lineage>
</organism>
<dbReference type="Proteomes" id="UP000181962">
    <property type="component" value="Chromosome"/>
</dbReference>
<evidence type="ECO:0000313" key="2">
    <source>
        <dbReference type="EMBL" id="APG06699.1"/>
    </source>
</evidence>
<name>A0A1L3F066_BRAJP</name>